<dbReference type="CDD" id="cd24047">
    <property type="entry name" value="ASKHA_NBD_EutJ"/>
    <property type="match status" value="1"/>
</dbReference>
<dbReference type="InterPro" id="IPR050696">
    <property type="entry name" value="FtsA/MreB"/>
</dbReference>
<name>A0A1M6YTR2_9BACT</name>
<dbReference type="STRING" id="1121393.SAMN02745216_04834"/>
<dbReference type="Gene3D" id="3.30.420.40">
    <property type="match status" value="2"/>
</dbReference>
<dbReference type="PANTHER" id="PTHR32432:SF3">
    <property type="entry name" value="ETHANOLAMINE UTILIZATION PROTEIN EUTJ"/>
    <property type="match status" value="1"/>
</dbReference>
<evidence type="ECO:0000313" key="3">
    <source>
        <dbReference type="Proteomes" id="UP000183994"/>
    </source>
</evidence>
<evidence type="ECO:0000256" key="1">
    <source>
        <dbReference type="ARBA" id="ARBA00007381"/>
    </source>
</evidence>
<dbReference type="Pfam" id="PF06723">
    <property type="entry name" value="MreB_Mbl"/>
    <property type="match status" value="1"/>
</dbReference>
<dbReference type="NCBIfam" id="TIGR02529">
    <property type="entry name" value="EutJ"/>
    <property type="match status" value="1"/>
</dbReference>
<proteinExistence type="inferred from homology"/>
<accession>A0A1M6YTR2</accession>
<gene>
    <name evidence="2" type="ORF">SAMN02745216_04834</name>
</gene>
<dbReference type="InterPro" id="IPR013366">
    <property type="entry name" value="EutJ"/>
</dbReference>
<dbReference type="EMBL" id="FQZU01000053">
    <property type="protein sequence ID" value="SHL21597.1"/>
    <property type="molecule type" value="Genomic_DNA"/>
</dbReference>
<dbReference type="PROSITE" id="PS00329">
    <property type="entry name" value="HSP70_2"/>
    <property type="match status" value="1"/>
</dbReference>
<dbReference type="AlphaFoldDB" id="A0A1M6YTR2"/>
<dbReference type="NCBIfam" id="NF011660">
    <property type="entry name" value="PRK15080.1"/>
    <property type="match status" value="1"/>
</dbReference>
<sequence length="287" mass="29847">MKDSGMEAINERIRQFRDSLSLENAPRPGSPLWAGVDLGTANIVTAVVDREGTPIAGMTTRSKSTVRDGLVFDYMGVMSILKTHVQVLRSRGFDIRDAAAAYPPGTIGRNQQAFGHILNGAGLEAVSLVDEPSAAALALGIDSGCVVDIGGGTTGISILEDGEVVYTGDEPTGGHHLDLVIAGSMGVSIEEAEAMKNNPAHQRMLAGMVMPVFEKMGAIVREHTASYNPKQIHLVGGTSSFPGADAVIAQETGLPVFLPDDPLLVTPLGTALHAALAASGRKAAANE</sequence>
<dbReference type="InterPro" id="IPR056546">
    <property type="entry name" value="MreB_MamK-like"/>
</dbReference>
<organism evidence="2 3">
    <name type="scientific">Desulfatibacillum alkenivorans DSM 16219</name>
    <dbReference type="NCBI Taxonomy" id="1121393"/>
    <lineage>
        <taxon>Bacteria</taxon>
        <taxon>Pseudomonadati</taxon>
        <taxon>Thermodesulfobacteriota</taxon>
        <taxon>Desulfobacteria</taxon>
        <taxon>Desulfobacterales</taxon>
        <taxon>Desulfatibacillaceae</taxon>
        <taxon>Desulfatibacillum</taxon>
    </lineage>
</organism>
<protein>
    <submittedName>
        <fullName evidence="2">Ethanolamine utilization protein EutJ</fullName>
    </submittedName>
</protein>
<evidence type="ECO:0000313" key="2">
    <source>
        <dbReference type="EMBL" id="SHL21597.1"/>
    </source>
</evidence>
<dbReference type="SUPFAM" id="SSF53067">
    <property type="entry name" value="Actin-like ATPase domain"/>
    <property type="match status" value="1"/>
</dbReference>
<reference evidence="3" key="1">
    <citation type="submission" date="2016-11" db="EMBL/GenBank/DDBJ databases">
        <authorList>
            <person name="Varghese N."/>
            <person name="Submissions S."/>
        </authorList>
    </citation>
    <scope>NUCLEOTIDE SEQUENCE [LARGE SCALE GENOMIC DNA]</scope>
    <source>
        <strain evidence="3">DSM 16219</strain>
    </source>
</reference>
<dbReference type="InterPro" id="IPR018181">
    <property type="entry name" value="Heat_shock_70_CS"/>
</dbReference>
<comment type="similarity">
    <text evidence="1">Belongs to the heat shock protein 70 family.</text>
</comment>
<dbReference type="RefSeq" id="WP_073478816.1">
    <property type="nucleotide sequence ID" value="NZ_FQZU01000053.1"/>
</dbReference>
<keyword evidence="3" id="KW-1185">Reference proteome</keyword>
<dbReference type="Proteomes" id="UP000183994">
    <property type="component" value="Unassembled WGS sequence"/>
</dbReference>
<dbReference type="InterPro" id="IPR043129">
    <property type="entry name" value="ATPase_NBD"/>
</dbReference>
<dbReference type="OrthoDB" id="306538at2"/>
<dbReference type="PANTHER" id="PTHR32432">
    <property type="entry name" value="CELL DIVISION PROTEIN FTSA-RELATED"/>
    <property type="match status" value="1"/>
</dbReference>